<feature type="compositionally biased region" description="Basic and acidic residues" evidence="4">
    <location>
        <begin position="825"/>
        <end position="834"/>
    </location>
</feature>
<feature type="domain" description="SD-repeat containing protein B" evidence="5">
    <location>
        <begin position="750"/>
        <end position="860"/>
    </location>
</feature>
<dbReference type="PANTHER" id="PTHR23303">
    <property type="entry name" value="CARBOXYPEPTIDASE REGULATORY REGION-CONTAINING"/>
    <property type="match status" value="1"/>
</dbReference>
<evidence type="ECO:0000313" key="7">
    <source>
        <dbReference type="Proteomes" id="UP000021816"/>
    </source>
</evidence>
<keyword evidence="3" id="KW-0732">Signal</keyword>
<dbReference type="Proteomes" id="UP000021816">
    <property type="component" value="Unassembled WGS sequence"/>
</dbReference>
<accession>A0A011QTM8</accession>
<sequence length="1409" mass="148047">MPQQPVISVTIKYPGAVGVPSYLDLALDDDVLGVGSAGLYDGWCLDEEALLSLPDGMATFQAEVYSIYDYPSVIATTFPGIGNHSNIAAVNWLINQDYSATSSYTMGDVQAAIWLLMGDNPAGLLSIKPWDPLRAEALKELALGHTGFVPDITDSDPANDNIAVLISPFVDNNGNGVWDIGESRQQPIVITVVSAALGDTVWLDDNADGIQNNGEVGVEGVGVTLWRDLDGSNSVDANEVIKTTTTDVNGYYEFVGLTPGLTGYPGYRVQFDLPTDYVFTTQNAAGSTGATDSDANPADGTTAAVALDPGEFDQDTDAGIYKLASLGDKVWLDCNNNGIQDNGEAGVAGVTVHLLDSNGDPIASAVTGAQGDYLFSDLKPGEYAIQVEKPVGYAFTTPNAGGDDELDSDVNSSGKSSATVLTSGENDLSVDAGLVGDPVCVTYDFSGRSYTNGTDGNSRTYEMSGVSVTATAWSRQQDNGNWAKAYLGAYDGGLGVTDSSEGSGSYNRHTVDNRGGRDNYVVFQFSQDVIVDWAKLGYVVCDSDISVWIGSSDASVPITNVDSAFLNSMTSFENNWTSSGSPRWANFNSDDVSGNVLIIAASIADRTPDDEFKIEKLKICTAVNCEPEQANASIGDRVWLDSNGNGLQDGNEVGVEGVTVKLLNGMGDEVGSATTDGNGDYLFSNLTPGDYAIKVEKPADYSFTTKDVGNNGSDAKDSDVDTLTGKTDTTNLTAGENDLSWDAGLYKNPSIGDKVWLDCDNDGIQDTGEAGVAGVTVKLLGAGDVVVATTTTNASGEYVFSGLTAGSSYAVQVVAPTGFAFAKQDQGDDTKDSDVDMSTGKTGTITLDPGENDISWDAGLVAKPICITYNFNGSSGTDGKDGNVRSYTESGVTVKASAWSREKGSTDKWAEAYLGAYSGGHGVTDSSEGSGGNNTHTVDNVGRDNFVVYQFSQEVVVDWAKLGYVVNDSDLSVWIGSYSDQIKIGNIKAALAQMSHYEEDWINNGQARTADFNAGEKSGNVLIIAANISDKTPEDRFKITELKVCTTANCAPNPLKASVGDKVWEDQNHNNIQDSDEPGIGGITVNLMDASGTNVLDTTTTTSNGNYKFSDLDPGTYVLQFDKAEVVYRGYNMSNWKWAVKDAGSDDSKDSDVAGDGQAKTNVTKTDAFTLLAGQNDITRDAGITPIVIDLDGNGIQTVSRADSGGSFDLFGNGNAVQSGWIAGGEAFLAVDRNGNGQIDDISELFGGSAKGAGFAQLASYDSNGDGLVDAADSGFADLLIWRDANGNHQSDAGELMTLAEAGLASLNVSFSELPFLDRQGNLHLERSSATMSDGRVVDMTDVYFNVAADDAAAAGVALPELAHLLEEDWSLGGESALADISDIYFGAAANDGAVVAEEPVTDPGWMFA</sequence>
<feature type="region of interest" description="Disordered" evidence="4">
    <location>
        <begin position="824"/>
        <end position="846"/>
    </location>
</feature>
<feature type="domain" description="SD-repeat containing protein B" evidence="5">
    <location>
        <begin position="324"/>
        <end position="434"/>
    </location>
</feature>
<dbReference type="GO" id="GO:0005576">
    <property type="term" value="C:extracellular region"/>
    <property type="evidence" value="ECO:0007669"/>
    <property type="project" value="UniProtKB-SubCell"/>
</dbReference>
<evidence type="ECO:0000313" key="6">
    <source>
        <dbReference type="EMBL" id="EXI82229.1"/>
    </source>
</evidence>
<dbReference type="STRING" id="1454003.AW10_00677"/>
<feature type="compositionally biased region" description="Polar residues" evidence="4">
    <location>
        <begin position="409"/>
        <end position="418"/>
    </location>
</feature>
<protein>
    <submittedName>
        <fullName evidence="6">Serine-aspartate repeat-containing protein F</fullName>
    </submittedName>
</protein>
<dbReference type="InterPro" id="IPR051417">
    <property type="entry name" value="SDr/BOS_complex"/>
</dbReference>
<evidence type="ECO:0000256" key="3">
    <source>
        <dbReference type="ARBA" id="ARBA00022729"/>
    </source>
</evidence>
<reference evidence="6 7" key="1">
    <citation type="submission" date="2014-02" db="EMBL/GenBank/DDBJ databases">
        <title>Expanding our view of genomic diversity in Candidatus Accumulibacter clades.</title>
        <authorList>
            <person name="Skennerton C.T."/>
            <person name="Barr J.J."/>
            <person name="Slater F.R."/>
            <person name="Bond P.L."/>
            <person name="Tyson G.W."/>
        </authorList>
    </citation>
    <scope>NUCLEOTIDE SEQUENCE [LARGE SCALE GENOMIC DNA]</scope>
    <source>
        <strain evidence="7">BA-92</strain>
    </source>
</reference>
<feature type="domain" description="SD-repeat containing protein B" evidence="5">
    <location>
        <begin position="196"/>
        <end position="320"/>
    </location>
</feature>
<dbReference type="EMBL" id="JEMX01000012">
    <property type="protein sequence ID" value="EXI82229.1"/>
    <property type="molecule type" value="Genomic_DNA"/>
</dbReference>
<evidence type="ECO:0000256" key="4">
    <source>
        <dbReference type="SAM" id="MobiDB-lite"/>
    </source>
</evidence>
<gene>
    <name evidence="6" type="primary">sdrF</name>
    <name evidence="6" type="ORF">AW10_00677</name>
</gene>
<keyword evidence="2" id="KW-0964">Secreted</keyword>
<dbReference type="SUPFAM" id="SSF117074">
    <property type="entry name" value="Hypothetical protein PA1324"/>
    <property type="match status" value="5"/>
</dbReference>
<dbReference type="Gene3D" id="2.60.40.10">
    <property type="entry name" value="Immunoglobulins"/>
    <property type="match status" value="5"/>
</dbReference>
<feature type="domain" description="SD-repeat containing protein B" evidence="5">
    <location>
        <begin position="1057"/>
        <end position="1184"/>
    </location>
</feature>
<name>A0A011QTM8_9PROT</name>
<dbReference type="PATRIC" id="fig|1454003.3.peg.693"/>
<dbReference type="PANTHER" id="PTHR23303:SF15">
    <property type="entry name" value="COLOSSIN-A"/>
    <property type="match status" value="1"/>
</dbReference>
<organism evidence="6 7">
    <name type="scientific">Candidatus Accumulibacter appositus</name>
    <dbReference type="NCBI Taxonomy" id="1454003"/>
    <lineage>
        <taxon>Bacteria</taxon>
        <taxon>Pseudomonadati</taxon>
        <taxon>Pseudomonadota</taxon>
        <taxon>Betaproteobacteria</taxon>
        <taxon>Candidatus Accumulibacter</taxon>
    </lineage>
</organism>
<comment type="subcellular location">
    <subcellularLocation>
        <location evidence="1">Secreted</location>
    </subcellularLocation>
</comment>
<evidence type="ECO:0000256" key="1">
    <source>
        <dbReference type="ARBA" id="ARBA00004613"/>
    </source>
</evidence>
<dbReference type="Pfam" id="PF17210">
    <property type="entry name" value="SdrD_B"/>
    <property type="match status" value="5"/>
</dbReference>
<evidence type="ECO:0000256" key="2">
    <source>
        <dbReference type="ARBA" id="ARBA00022525"/>
    </source>
</evidence>
<dbReference type="InterPro" id="IPR033764">
    <property type="entry name" value="Sdr_B"/>
</dbReference>
<feature type="region of interest" description="Disordered" evidence="4">
    <location>
        <begin position="396"/>
        <end position="418"/>
    </location>
</feature>
<dbReference type="InterPro" id="IPR013783">
    <property type="entry name" value="Ig-like_fold"/>
</dbReference>
<comment type="caution">
    <text evidence="6">The sequence shown here is derived from an EMBL/GenBank/DDBJ whole genome shotgun (WGS) entry which is preliminary data.</text>
</comment>
<feature type="domain" description="SD-repeat containing protein B" evidence="5">
    <location>
        <begin position="632"/>
        <end position="745"/>
    </location>
</feature>
<proteinExistence type="predicted"/>
<evidence type="ECO:0000259" key="5">
    <source>
        <dbReference type="Pfam" id="PF17210"/>
    </source>
</evidence>